<proteinExistence type="predicted"/>
<feature type="non-terminal residue" evidence="2">
    <location>
        <position position="1"/>
    </location>
</feature>
<evidence type="ECO:0000313" key="3">
    <source>
        <dbReference type="Proteomes" id="UP000004619"/>
    </source>
</evidence>
<name>C7H9G4_FAED2</name>
<accession>C7H9G4</accession>
<keyword evidence="3" id="KW-1185">Reference proteome</keyword>
<feature type="domain" description="AI2M/AI1M-like HNH endonuclease" evidence="1">
    <location>
        <begin position="1"/>
        <end position="40"/>
    </location>
</feature>
<evidence type="ECO:0000313" key="2">
    <source>
        <dbReference type="EMBL" id="EEU95513.1"/>
    </source>
</evidence>
<dbReference type="HOGENOM" id="CLU_3128763_0_0_9"/>
<comment type="caution">
    <text evidence="2">The sequence shown here is derived from an EMBL/GenBank/DDBJ whole genome shotgun (WGS) entry which is preliminary data.</text>
</comment>
<dbReference type="InterPro" id="IPR049030">
    <property type="entry name" value="AI2M-like_HNH"/>
</dbReference>
<gene>
    <name evidence="2" type="ORF">FAEPRAA2165_02965</name>
</gene>
<dbReference type="eggNOG" id="COG1403">
    <property type="taxonomic scope" value="Bacteria"/>
</dbReference>
<sequence length="49" mass="5752">NVPLEIHHIRKLKDLSGRKQWEIAMIGRKRKTMALCVYCHDKLHAGKLD</sequence>
<dbReference type="AlphaFoldDB" id="C7H9G4"/>
<protein>
    <recommendedName>
        <fullName evidence="1">AI2M/AI1M-like HNH endonuclease domain-containing protein</fullName>
    </recommendedName>
</protein>
<evidence type="ECO:0000259" key="1">
    <source>
        <dbReference type="Pfam" id="PF21368"/>
    </source>
</evidence>
<organism evidence="2 3">
    <name type="scientific">Faecalibacterium duncaniae (strain DSM 17677 / JCM 31915 / A2-165)</name>
    <name type="common">Faecalibacterium prausnitzii</name>
    <dbReference type="NCBI Taxonomy" id="411483"/>
    <lineage>
        <taxon>Bacteria</taxon>
        <taxon>Bacillati</taxon>
        <taxon>Bacillota</taxon>
        <taxon>Clostridia</taxon>
        <taxon>Eubacteriales</taxon>
        <taxon>Oscillospiraceae</taxon>
        <taxon>Faecalibacterium</taxon>
    </lineage>
</organism>
<dbReference type="Proteomes" id="UP000004619">
    <property type="component" value="Unassembled WGS sequence"/>
</dbReference>
<dbReference type="Pfam" id="PF21368">
    <property type="entry name" value="AI2M-like_HNH"/>
    <property type="match status" value="1"/>
</dbReference>
<dbReference type="EMBL" id="ACOP02000076">
    <property type="protein sequence ID" value="EEU95513.1"/>
    <property type="molecule type" value="Genomic_DNA"/>
</dbReference>
<reference evidence="2" key="1">
    <citation type="submission" date="2009-08" db="EMBL/GenBank/DDBJ databases">
        <authorList>
            <person name="Weinstock G."/>
            <person name="Sodergren E."/>
            <person name="Clifton S."/>
            <person name="Fulton L."/>
            <person name="Fulton B."/>
            <person name="Courtney L."/>
            <person name="Fronick C."/>
            <person name="Harrison M."/>
            <person name="Strong C."/>
            <person name="Farmer C."/>
            <person name="Delahaunty K."/>
            <person name="Markovic C."/>
            <person name="Hall O."/>
            <person name="Minx P."/>
            <person name="Tomlinson C."/>
            <person name="Mitreva M."/>
            <person name="Nelson J."/>
            <person name="Hou S."/>
            <person name="Wollam A."/>
            <person name="Pepin K.H."/>
            <person name="Johnson M."/>
            <person name="Bhonagiri V."/>
            <person name="Nash W.E."/>
            <person name="Warren W."/>
            <person name="Chinwalla A."/>
            <person name="Mardis E.R."/>
            <person name="Wilson R.K."/>
        </authorList>
    </citation>
    <scope>NUCLEOTIDE SEQUENCE [LARGE SCALE GENOMIC DNA]</scope>
    <source>
        <strain evidence="2">A2-165</strain>
    </source>
</reference>